<dbReference type="InterPro" id="IPR027417">
    <property type="entry name" value="P-loop_NTPase"/>
</dbReference>
<dbReference type="GO" id="GO:0005524">
    <property type="term" value="F:ATP binding"/>
    <property type="evidence" value="ECO:0007669"/>
    <property type="project" value="UniProtKB-KW"/>
</dbReference>
<gene>
    <name evidence="2" type="ORF">ENR15_08870</name>
</gene>
<dbReference type="PANTHER" id="PTHR43581:SF2">
    <property type="entry name" value="EXCINUCLEASE ATPASE SUBUNIT"/>
    <property type="match status" value="1"/>
</dbReference>
<sequence length="434" mass="49327">MLKQVNLKHVGPATQFRMEFAERINLITGDNGLGKSFLLDVAWRALTGTGVGNIPWPQQGKANQAEISYTLGSNHQGKTISNTLNWHRYKWASQNGSKPVNGLVIYISSDDKFSVWDSARNYREESTSEEIKWEESYRPAAYHFTPDTLWNGLEASPKAGEGFRQVLCNGLLRDWTSWQNQPAQNETSPFTVLSQVIEKLAPHQDEWMKPGEPTRVSLHDVRDIPTLNLPYGSVPVIHASAGIKRILGLAYLLVWTWYEHVQASFLLNQAPTDRLILLLDEVEAHLHPKWQKSILPAILAVAEGIQTKIKTQVIATTHSPLVFASVEADLEPERDKLFLFELEGQTMTLSELNRAKQGRGFGWFAAEILGWQQRAPEANTAIQAAYAWMHGNSMEEFPTHLRTKDQINRELKRFLPEHDPFWPRWSIVKLGVNY</sequence>
<dbReference type="EMBL" id="DSPX01000086">
    <property type="protein sequence ID" value="HGG00745.1"/>
    <property type="molecule type" value="Genomic_DNA"/>
</dbReference>
<dbReference type="AlphaFoldDB" id="A0A7C3ZJY1"/>
<dbReference type="PANTHER" id="PTHR43581">
    <property type="entry name" value="ATP/GTP PHOSPHATASE"/>
    <property type="match status" value="1"/>
</dbReference>
<name>A0A7C3ZJY1_9CYAN</name>
<reference evidence="2" key="1">
    <citation type="journal article" date="2020" name="mSystems">
        <title>Genome- and Community-Level Interaction Insights into Carbon Utilization and Element Cycling Functions of Hydrothermarchaeota in Hydrothermal Sediment.</title>
        <authorList>
            <person name="Zhou Z."/>
            <person name="Liu Y."/>
            <person name="Xu W."/>
            <person name="Pan J."/>
            <person name="Luo Z.H."/>
            <person name="Li M."/>
        </authorList>
    </citation>
    <scope>NUCLEOTIDE SEQUENCE [LARGE SCALE GENOMIC DNA]</scope>
    <source>
        <strain evidence="2">SpSt-374</strain>
    </source>
</reference>
<dbReference type="InterPro" id="IPR051396">
    <property type="entry name" value="Bact_Antivir_Def_Nuclease"/>
</dbReference>
<protein>
    <submittedName>
        <fullName evidence="2">ATP-binding protein</fullName>
    </submittedName>
</protein>
<dbReference type="Pfam" id="PF13304">
    <property type="entry name" value="AAA_21"/>
    <property type="match status" value="1"/>
</dbReference>
<dbReference type="GO" id="GO:0016887">
    <property type="term" value="F:ATP hydrolysis activity"/>
    <property type="evidence" value="ECO:0007669"/>
    <property type="project" value="InterPro"/>
</dbReference>
<dbReference type="InterPro" id="IPR003959">
    <property type="entry name" value="ATPase_AAA_core"/>
</dbReference>
<dbReference type="SUPFAM" id="SSF52540">
    <property type="entry name" value="P-loop containing nucleoside triphosphate hydrolases"/>
    <property type="match status" value="1"/>
</dbReference>
<dbReference type="Gene3D" id="3.40.50.300">
    <property type="entry name" value="P-loop containing nucleotide triphosphate hydrolases"/>
    <property type="match status" value="2"/>
</dbReference>
<accession>A0A7C3ZJY1</accession>
<keyword evidence="2" id="KW-0547">Nucleotide-binding</keyword>
<keyword evidence="2" id="KW-0067">ATP-binding</keyword>
<evidence type="ECO:0000259" key="1">
    <source>
        <dbReference type="Pfam" id="PF13304"/>
    </source>
</evidence>
<organism evidence="2">
    <name type="scientific">Planktothricoides sp. SpSt-374</name>
    <dbReference type="NCBI Taxonomy" id="2282167"/>
    <lineage>
        <taxon>Bacteria</taxon>
        <taxon>Bacillati</taxon>
        <taxon>Cyanobacteriota</taxon>
        <taxon>Cyanophyceae</taxon>
        <taxon>Oscillatoriophycideae</taxon>
        <taxon>Oscillatoriales</taxon>
        <taxon>Oscillatoriaceae</taxon>
        <taxon>Planktothricoides</taxon>
    </lineage>
</organism>
<proteinExistence type="predicted"/>
<evidence type="ECO:0000313" key="2">
    <source>
        <dbReference type="EMBL" id="HGG00745.1"/>
    </source>
</evidence>
<comment type="caution">
    <text evidence="2">The sequence shown here is derived from an EMBL/GenBank/DDBJ whole genome shotgun (WGS) entry which is preliminary data.</text>
</comment>
<feature type="domain" description="ATPase AAA-type core" evidence="1">
    <location>
        <begin position="269"/>
        <end position="322"/>
    </location>
</feature>